<proteinExistence type="predicted"/>
<dbReference type="AlphaFoldDB" id="A0A197JUL1"/>
<dbReference type="Proteomes" id="UP000078512">
    <property type="component" value="Unassembled WGS sequence"/>
</dbReference>
<gene>
    <name evidence="1" type="ORF">K457DRAFT_562871</name>
</gene>
<keyword evidence="2" id="KW-1185">Reference proteome</keyword>
<organism evidence="1 2">
    <name type="scientific">Linnemannia elongata AG-77</name>
    <dbReference type="NCBI Taxonomy" id="1314771"/>
    <lineage>
        <taxon>Eukaryota</taxon>
        <taxon>Fungi</taxon>
        <taxon>Fungi incertae sedis</taxon>
        <taxon>Mucoromycota</taxon>
        <taxon>Mortierellomycotina</taxon>
        <taxon>Mortierellomycetes</taxon>
        <taxon>Mortierellales</taxon>
        <taxon>Mortierellaceae</taxon>
        <taxon>Linnemannia</taxon>
    </lineage>
</organism>
<sequence length="200" mass="22019">MTDDQCHTVVKLVKALHPYTPKRVPNSSGSGTSPPTANAAAMIRIVLLSNHILRYTGYTEFTRRFAPAPSVASLHPVPLGAAGIYDTLCWKTANNFDIYDLNRQPISSVATATKQKDAVFSNFFDLNAINEMCQKYKLRFKQRLTFVNRYTIRILGEVIPEGVDRGGGAPVMSVLDESRKRRCPNRNIATNGSGAAGDDE</sequence>
<protein>
    <submittedName>
        <fullName evidence="1">Uncharacterized protein</fullName>
    </submittedName>
</protein>
<accession>A0A197JUL1</accession>
<evidence type="ECO:0000313" key="2">
    <source>
        <dbReference type="Proteomes" id="UP000078512"/>
    </source>
</evidence>
<evidence type="ECO:0000313" key="1">
    <source>
        <dbReference type="EMBL" id="OAQ28663.1"/>
    </source>
</evidence>
<reference evidence="1 2" key="1">
    <citation type="submission" date="2016-05" db="EMBL/GenBank/DDBJ databases">
        <title>Genome sequencing reveals origins of a unique bacterial endosymbiosis in the earliest lineages of terrestrial Fungi.</title>
        <authorList>
            <consortium name="DOE Joint Genome Institute"/>
            <person name="Uehling J."/>
            <person name="Gryganskyi A."/>
            <person name="Hameed K."/>
            <person name="Tschaplinski T."/>
            <person name="Misztal P."/>
            <person name="Wu S."/>
            <person name="Desiro A."/>
            <person name="Vande Pol N."/>
            <person name="Du Z.-Y."/>
            <person name="Zienkiewicz A."/>
            <person name="Zienkiewicz K."/>
            <person name="Morin E."/>
            <person name="Tisserant E."/>
            <person name="Splivallo R."/>
            <person name="Hainaut M."/>
            <person name="Henrissat B."/>
            <person name="Ohm R."/>
            <person name="Kuo A."/>
            <person name="Yan J."/>
            <person name="Lipzen A."/>
            <person name="Nolan M."/>
            <person name="Labutti K."/>
            <person name="Barry K."/>
            <person name="Goldstein A."/>
            <person name="Labbe J."/>
            <person name="Schadt C."/>
            <person name="Tuskan G."/>
            <person name="Grigoriev I."/>
            <person name="Martin F."/>
            <person name="Vilgalys R."/>
            <person name="Bonito G."/>
        </authorList>
    </citation>
    <scope>NUCLEOTIDE SEQUENCE [LARGE SCALE GENOMIC DNA]</scope>
    <source>
        <strain evidence="1 2">AG-77</strain>
    </source>
</reference>
<name>A0A197JUL1_9FUNG</name>
<dbReference type="EMBL" id="KV442047">
    <property type="protein sequence ID" value="OAQ28663.1"/>
    <property type="molecule type" value="Genomic_DNA"/>
</dbReference>
<dbReference type="OrthoDB" id="2436324at2759"/>